<gene>
    <name evidence="4" type="primary">rps14</name>
    <name evidence="4" type="ORF">PsulMt_p022</name>
</gene>
<dbReference type="SUPFAM" id="SSF57716">
    <property type="entry name" value="Glucocorticoid receptor-like (DNA-binding domain)"/>
    <property type="match status" value="1"/>
</dbReference>
<dbReference type="GeneID" id="36493152"/>
<dbReference type="InterPro" id="IPR018271">
    <property type="entry name" value="Ribosomal_uS14_CS"/>
</dbReference>
<dbReference type="PROSITE" id="PS00527">
    <property type="entry name" value="RIBOSOMAL_S14"/>
    <property type="match status" value="1"/>
</dbReference>
<reference evidence="4" key="1">
    <citation type="journal article" date="2018" name="BMC Genomics">
        <title>Comparative mitochondrial genomics of cryptophyte algae: gene shuffling and dynamic mobile genetic elements.</title>
        <authorList>
            <person name="Kim J.I."/>
            <person name="Yoon H.S."/>
            <person name="Yi G."/>
            <person name="Shin W."/>
            <person name="Archibald J.M."/>
        </authorList>
    </citation>
    <scope>NUCLEOTIDE SEQUENCE</scope>
    <source>
        <strain evidence="4">CCMP705</strain>
    </source>
</reference>
<organism evidence="4">
    <name type="scientific">Proteomonas sulcata</name>
    <dbReference type="NCBI Taxonomy" id="77928"/>
    <lineage>
        <taxon>Eukaryota</taxon>
        <taxon>Cryptophyceae</taxon>
        <taxon>Pyrenomonadales</taxon>
        <taxon>Geminigeraceae</taxon>
        <taxon>Proteomonas</taxon>
    </lineage>
</organism>
<evidence type="ECO:0000256" key="1">
    <source>
        <dbReference type="ARBA" id="ARBA00009083"/>
    </source>
</evidence>
<proteinExistence type="inferred from homology"/>
<protein>
    <submittedName>
        <fullName evidence="4">Ribosomal protein S14</fullName>
    </submittedName>
</protein>
<dbReference type="Gene3D" id="4.10.830.10">
    <property type="entry name" value="30s Ribosomal Protein S14, Chain N"/>
    <property type="match status" value="1"/>
</dbReference>
<dbReference type="GO" id="GO:0005763">
    <property type="term" value="C:mitochondrial small ribosomal subunit"/>
    <property type="evidence" value="ECO:0007669"/>
    <property type="project" value="TreeGrafter"/>
</dbReference>
<dbReference type="Pfam" id="PF00253">
    <property type="entry name" value="Ribosomal_S14"/>
    <property type="match status" value="1"/>
</dbReference>
<keyword evidence="4" id="KW-0496">Mitochondrion</keyword>
<evidence type="ECO:0000256" key="3">
    <source>
        <dbReference type="ARBA" id="ARBA00023274"/>
    </source>
</evidence>
<comment type="similarity">
    <text evidence="1">Belongs to the universal ribosomal protein uS14 family.</text>
</comment>
<keyword evidence="3" id="KW-0687">Ribonucleoprotein</keyword>
<dbReference type="AlphaFoldDB" id="A0A2P1G8B0"/>
<dbReference type="InterPro" id="IPR043140">
    <property type="entry name" value="Ribosomal_uS14_sf"/>
</dbReference>
<evidence type="ECO:0000313" key="4">
    <source>
        <dbReference type="EMBL" id="AVM81198.1"/>
    </source>
</evidence>
<sequence length="94" mass="11180">MKKKYLQDQKRRLLFKQTELKAINRRLNIRLKDLNILQTLIQQNQNISSLNKVKNRCCISGRSRSVYKKFRMSRIAFRELSLNGLVNGVKKASW</sequence>
<dbReference type="RefSeq" id="YP_009476705.1">
    <property type="nucleotide sequence ID" value="NC_037453.1"/>
</dbReference>
<accession>A0A2P1G8B0</accession>
<evidence type="ECO:0000256" key="2">
    <source>
        <dbReference type="ARBA" id="ARBA00022980"/>
    </source>
</evidence>
<dbReference type="EMBL" id="MG680945">
    <property type="protein sequence ID" value="AVM81198.1"/>
    <property type="molecule type" value="Genomic_DNA"/>
</dbReference>
<dbReference type="InterPro" id="IPR001209">
    <property type="entry name" value="Ribosomal_uS14"/>
</dbReference>
<geneLocation type="mitochondrion" evidence="4"/>
<dbReference type="GO" id="GO:0006412">
    <property type="term" value="P:translation"/>
    <property type="evidence" value="ECO:0007669"/>
    <property type="project" value="InterPro"/>
</dbReference>
<name>A0A2P1G8B0_9CRYP</name>
<dbReference type="PANTHER" id="PTHR19836:SF19">
    <property type="entry name" value="SMALL RIBOSOMAL SUBUNIT PROTEIN US14M"/>
    <property type="match status" value="1"/>
</dbReference>
<keyword evidence="2 4" id="KW-0689">Ribosomal protein</keyword>
<dbReference type="GO" id="GO:0003735">
    <property type="term" value="F:structural constituent of ribosome"/>
    <property type="evidence" value="ECO:0007669"/>
    <property type="project" value="InterPro"/>
</dbReference>
<dbReference type="PANTHER" id="PTHR19836">
    <property type="entry name" value="30S RIBOSOMAL PROTEIN S14"/>
    <property type="match status" value="1"/>
</dbReference>